<keyword evidence="2" id="KW-0812">Transmembrane</keyword>
<keyword evidence="2" id="KW-1133">Transmembrane helix</keyword>
<sequence length="679" mass="76093">MPASRPRGSTMSRLWGNAREHAKKDDDRLPPPGLARQGGHWQPIRTPRRHSLIRLVAYAFIAFLIVIGVSSTLRTRSNPAVDHAFPETNPSVDIPPDAAHSSNENTEHKSPQIEQKEAYDGPVLFPWLAQSLNAIGSTQGNQPKNRNVLFAAASLKSAATLLPMACQMASVRQNYVHFAFFGRSDIPLKELLKINGVGLECPVILHDPRPDSHATSTENRMMMAAARALCKHLAFVHVHAHYINMYMHPQAILVDSTRDEEDYLLAGIRDQVRSVGGALIELPERPATRLSWIAKLDSGALAAWDKVHIDILIHAPRNGVGNLRRLLTSLAEVDIGGMSIPHLTIELPYKIESQLEELLGEFQWPPQSDISGHRPHMLSLRHRIPRPWLTEEESTIRFLESFWPTNPVRSNVLVLSPHTQVTRQFLHYVKYSLLHYRHSNAATIQNWDAKLMGLSFASPTTLLDGSAPLSLPEPDDDTGSSFLWQAPGSDAMLFSGSKWVELHGYISQVLDRQHSSSASPALLARKEVSKKYPSWLEYALQLSRLRGYYTVYPGRETTSVILGVHNDLPQPPEEYANDAEARRGAEGKGLADDATYLFDPNWQVDILHTLPQDGTLPYLTHLPVLTWDGKSTSTDELHKNGLEFAARFRREVGQCKDEETSRRSHRLARDLFCKSSDEN</sequence>
<dbReference type="PANTHER" id="PTHR33604">
    <property type="entry name" value="OSJNBA0004B13.7 PROTEIN"/>
    <property type="match status" value="1"/>
</dbReference>
<reference evidence="4" key="1">
    <citation type="journal article" date="2014" name="Genome Announc.">
        <title>Genome sequence and annotation of Acremonium chrysogenum, producer of the beta-lactam antibiotic cephalosporin C.</title>
        <authorList>
            <person name="Terfehr D."/>
            <person name="Dahlmann T.A."/>
            <person name="Specht T."/>
            <person name="Zadra I."/>
            <person name="Kuernsteiner H."/>
            <person name="Kueck U."/>
        </authorList>
    </citation>
    <scope>NUCLEOTIDE SEQUENCE [LARGE SCALE GENOMIC DNA]</scope>
    <source>
        <strain evidence="4">ATCC 11550 / CBS 779.69 / DSM 880 / IAM 14645 / JCM 23072 / IMI 49137</strain>
    </source>
</reference>
<evidence type="ECO:0000313" key="4">
    <source>
        <dbReference type="Proteomes" id="UP000029964"/>
    </source>
</evidence>
<dbReference type="OrthoDB" id="5397682at2759"/>
<feature type="compositionally biased region" description="Basic and acidic residues" evidence="1">
    <location>
        <begin position="18"/>
        <end position="29"/>
    </location>
</feature>
<comment type="caution">
    <text evidence="3">The sequence shown here is derived from an EMBL/GenBank/DDBJ whole genome shotgun (WGS) entry which is preliminary data.</text>
</comment>
<dbReference type="HOGENOM" id="CLU_018583_0_0_1"/>
<feature type="region of interest" description="Disordered" evidence="1">
    <location>
        <begin position="81"/>
        <end position="114"/>
    </location>
</feature>
<dbReference type="PANTHER" id="PTHR33604:SF3">
    <property type="entry name" value="OSJNBA0004B13.7 PROTEIN"/>
    <property type="match status" value="1"/>
</dbReference>
<dbReference type="AlphaFoldDB" id="A0A086T1E7"/>
<accession>A0A086T1E7</accession>
<evidence type="ECO:0000256" key="2">
    <source>
        <dbReference type="SAM" id="Phobius"/>
    </source>
</evidence>
<keyword evidence="4" id="KW-1185">Reference proteome</keyword>
<dbReference type="Proteomes" id="UP000029964">
    <property type="component" value="Unassembled WGS sequence"/>
</dbReference>
<feature type="compositionally biased region" description="Basic and acidic residues" evidence="1">
    <location>
        <begin position="105"/>
        <end position="114"/>
    </location>
</feature>
<dbReference type="EMBL" id="JPKY01000075">
    <property type="protein sequence ID" value="KFH43179.1"/>
    <property type="molecule type" value="Genomic_DNA"/>
</dbReference>
<feature type="region of interest" description="Disordered" evidence="1">
    <location>
        <begin position="1"/>
        <end position="42"/>
    </location>
</feature>
<evidence type="ECO:0000313" key="3">
    <source>
        <dbReference type="EMBL" id="KFH43179.1"/>
    </source>
</evidence>
<gene>
    <name evidence="3" type="ORF">ACRE_060520</name>
</gene>
<evidence type="ECO:0000256" key="1">
    <source>
        <dbReference type="SAM" id="MobiDB-lite"/>
    </source>
</evidence>
<organism evidence="3 4">
    <name type="scientific">Hapsidospora chrysogenum (strain ATCC 11550 / CBS 779.69 / DSM 880 / IAM 14645 / JCM 23072 / IMI 49137)</name>
    <name type="common">Acremonium chrysogenum</name>
    <dbReference type="NCBI Taxonomy" id="857340"/>
    <lineage>
        <taxon>Eukaryota</taxon>
        <taxon>Fungi</taxon>
        <taxon>Dikarya</taxon>
        <taxon>Ascomycota</taxon>
        <taxon>Pezizomycotina</taxon>
        <taxon>Sordariomycetes</taxon>
        <taxon>Hypocreomycetidae</taxon>
        <taxon>Hypocreales</taxon>
        <taxon>Bionectriaceae</taxon>
        <taxon>Hapsidospora</taxon>
    </lineage>
</organism>
<keyword evidence="2" id="KW-0472">Membrane</keyword>
<protein>
    <submittedName>
        <fullName evidence="3">Uncharacterized protein</fullName>
    </submittedName>
</protein>
<dbReference type="STRING" id="857340.A0A086T1E7"/>
<name>A0A086T1E7_HAPC1</name>
<feature type="transmembrane region" description="Helical" evidence="2">
    <location>
        <begin position="55"/>
        <end position="73"/>
    </location>
</feature>
<proteinExistence type="predicted"/>